<comment type="caution">
    <text evidence="1">The sequence shown here is derived from an EMBL/GenBank/DDBJ whole genome shotgun (WGS) entry which is preliminary data.</text>
</comment>
<dbReference type="EMBL" id="CM037155">
    <property type="protein sequence ID" value="KAH7847114.1"/>
    <property type="molecule type" value="Genomic_DNA"/>
</dbReference>
<accession>A0ACB7Y0Z5</accession>
<protein>
    <submittedName>
        <fullName evidence="1">Uncharacterized protein</fullName>
    </submittedName>
</protein>
<name>A0ACB7Y0Z5_9ERIC</name>
<keyword evidence="2" id="KW-1185">Reference proteome</keyword>
<organism evidence="1 2">
    <name type="scientific">Vaccinium darrowii</name>
    <dbReference type="NCBI Taxonomy" id="229202"/>
    <lineage>
        <taxon>Eukaryota</taxon>
        <taxon>Viridiplantae</taxon>
        <taxon>Streptophyta</taxon>
        <taxon>Embryophyta</taxon>
        <taxon>Tracheophyta</taxon>
        <taxon>Spermatophyta</taxon>
        <taxon>Magnoliopsida</taxon>
        <taxon>eudicotyledons</taxon>
        <taxon>Gunneridae</taxon>
        <taxon>Pentapetalae</taxon>
        <taxon>asterids</taxon>
        <taxon>Ericales</taxon>
        <taxon>Ericaceae</taxon>
        <taxon>Vaccinioideae</taxon>
        <taxon>Vaccinieae</taxon>
        <taxon>Vaccinium</taxon>
    </lineage>
</organism>
<dbReference type="Proteomes" id="UP000828048">
    <property type="component" value="Chromosome 5"/>
</dbReference>
<proteinExistence type="predicted"/>
<sequence>MEIKEGESIPSLSVAPFIVLDFVFTGISVRRNLGSLSLECGTLPLSLNLLCIMARNKHRRDIKETIFDDKFRARNWGSRFGPHYYDSDWLPHVHKKNLANQMPRYADVFKDNVTLFIGNLPEDMDSEWLSQLFSSSGQVLFASIPNKRSYMHNDRFGFVKFAKKRGRVKGNQMHKWYAYQGSPVIDRAEGVDESPGINNEVATDYFSGKNDAELATTLNDMNAIVTVSKPADIHLLAACNAIDGVGSSKSRLELNLKAFGSGKVFDADRRSKSLSLGHFDKLPNIAIPKAFSFNGLIHSPFSQLSYRIITKLNKETLKVWATKSLATLKQDWKWLNLNSTSWTFKLKTTP</sequence>
<reference evidence="1 2" key="1">
    <citation type="journal article" date="2021" name="Hortic Res">
        <title>High-quality reference genome and annotation aids understanding of berry development for evergreen blueberry (Vaccinium darrowii).</title>
        <authorList>
            <person name="Yu J."/>
            <person name="Hulse-Kemp A.M."/>
            <person name="Babiker E."/>
            <person name="Staton M."/>
        </authorList>
    </citation>
    <scope>NUCLEOTIDE SEQUENCE [LARGE SCALE GENOMIC DNA]</scope>
    <source>
        <strain evidence="2">cv. NJ 8807/NJ 8810</strain>
        <tissue evidence="1">Young leaf</tissue>
    </source>
</reference>
<evidence type="ECO:0000313" key="1">
    <source>
        <dbReference type="EMBL" id="KAH7847114.1"/>
    </source>
</evidence>
<gene>
    <name evidence="1" type="ORF">Vadar_022088</name>
</gene>
<evidence type="ECO:0000313" key="2">
    <source>
        <dbReference type="Proteomes" id="UP000828048"/>
    </source>
</evidence>